<dbReference type="EMBL" id="LASW01000060">
    <property type="protein sequence ID" value="KKB98686.1"/>
    <property type="molecule type" value="Genomic_DNA"/>
</dbReference>
<reference evidence="1" key="2">
    <citation type="submission" date="2015-04" db="EMBL/GenBank/DDBJ databases">
        <title>Genome sequence of Mycobacterium arupense strain GUC1.</title>
        <authorList>
            <person name="Greninger A.L."/>
            <person name="Cunningham G."/>
            <person name="Chiu C.Y."/>
            <person name="Miller S."/>
        </authorList>
    </citation>
    <scope>NUCLEOTIDE SEQUENCE</scope>
    <source>
        <strain evidence="1">GUC1</strain>
    </source>
</reference>
<dbReference type="RefSeq" id="WP_046190058.1">
    <property type="nucleotide sequence ID" value="NZ_JACKUJ010000046.1"/>
</dbReference>
<dbReference type="Gene3D" id="2.30.110.10">
    <property type="entry name" value="Electron Transport, Fmn-binding Protein, Chain A"/>
    <property type="match status" value="1"/>
</dbReference>
<dbReference type="Proteomes" id="UP000192327">
    <property type="component" value="Unassembled WGS sequence"/>
</dbReference>
<name>A0A0F5MVI3_9MYCO</name>
<sequence length="117" mass="12828">MGFGGAGRALVHAFNRVTTELIAAPMLGQMFGRRLTTISYVGRRSGQTFSLPVAYWREGDQVRIGVAMPEAKAWWRNFLGEGHPLTILLDGASRTGQAVARRDEQGRVTVAVQLDAR</sequence>
<accession>A0A0F5MVI3</accession>
<proteinExistence type="predicted"/>
<protein>
    <recommendedName>
        <fullName evidence="5">DUF385 domain-containing protein</fullName>
    </recommendedName>
</protein>
<evidence type="ECO:0008006" key="5">
    <source>
        <dbReference type="Google" id="ProtNLM"/>
    </source>
</evidence>
<reference evidence="2 4" key="3">
    <citation type="submission" date="2016-12" db="EMBL/GenBank/DDBJ databases">
        <title>The new phylogeny of genus Mycobacterium.</title>
        <authorList>
            <person name="Tortoli E."/>
            <person name="Trovato A."/>
            <person name="Cirillo D.M."/>
        </authorList>
    </citation>
    <scope>NUCLEOTIDE SEQUENCE [LARGE SCALE GENOMIC DNA]</scope>
    <source>
        <strain evidence="2 4">DSM 44942</strain>
    </source>
</reference>
<dbReference type="Proteomes" id="UP000034416">
    <property type="component" value="Unassembled WGS sequence"/>
</dbReference>
<dbReference type="PATRIC" id="fig|342002.3.peg.94"/>
<evidence type="ECO:0000313" key="1">
    <source>
        <dbReference type="EMBL" id="KKB98686.1"/>
    </source>
</evidence>
<dbReference type="STRING" id="342002.BST15_15605"/>
<organism evidence="1 3">
    <name type="scientific">Mycolicibacter arupensis</name>
    <dbReference type="NCBI Taxonomy" id="342002"/>
    <lineage>
        <taxon>Bacteria</taxon>
        <taxon>Bacillati</taxon>
        <taxon>Actinomycetota</taxon>
        <taxon>Actinomycetes</taxon>
        <taxon>Mycobacteriales</taxon>
        <taxon>Mycobacteriaceae</taxon>
        <taxon>Mycolicibacter</taxon>
    </lineage>
</organism>
<dbReference type="InterPro" id="IPR012349">
    <property type="entry name" value="Split_barrel_FMN-bd"/>
</dbReference>
<dbReference type="AlphaFoldDB" id="A0A0F5MVI3"/>
<dbReference type="EMBL" id="MVHH01000038">
    <property type="protein sequence ID" value="OQZ94741.1"/>
    <property type="molecule type" value="Genomic_DNA"/>
</dbReference>
<comment type="caution">
    <text evidence="1">The sequence shown here is derived from an EMBL/GenBank/DDBJ whole genome shotgun (WGS) entry which is preliminary data.</text>
</comment>
<evidence type="ECO:0000313" key="3">
    <source>
        <dbReference type="Proteomes" id="UP000034416"/>
    </source>
</evidence>
<gene>
    <name evidence="2" type="ORF">BST15_15605</name>
    <name evidence="1" type="ORF">WR43_13200</name>
</gene>
<dbReference type="OrthoDB" id="3292498at2"/>
<evidence type="ECO:0000313" key="2">
    <source>
        <dbReference type="EMBL" id="OQZ94741.1"/>
    </source>
</evidence>
<evidence type="ECO:0000313" key="4">
    <source>
        <dbReference type="Proteomes" id="UP000192327"/>
    </source>
</evidence>
<reference evidence="3" key="1">
    <citation type="submission" date="2015-04" db="EMBL/GenBank/DDBJ databases">
        <title>Genome sequence of Mycobacterium arupense GUC1.</title>
        <authorList>
            <person name="Greninger A.L."/>
            <person name="Cunningham G."/>
            <person name="Chiu C.Y."/>
            <person name="Miller S."/>
        </authorList>
    </citation>
    <scope>NUCLEOTIDE SEQUENCE [LARGE SCALE GENOMIC DNA]</scope>
    <source>
        <strain evidence="3">GUC1</strain>
    </source>
</reference>
<keyword evidence="4" id="KW-1185">Reference proteome</keyword>